<dbReference type="GO" id="GO:0000785">
    <property type="term" value="C:chromatin"/>
    <property type="evidence" value="ECO:0007669"/>
    <property type="project" value="TreeGrafter"/>
</dbReference>
<dbReference type="Pfam" id="PF16879">
    <property type="entry name" value="Sin3a_C"/>
    <property type="match status" value="1"/>
</dbReference>
<name>A0AA88GHR4_NAELO</name>
<evidence type="ECO:0000256" key="1">
    <source>
        <dbReference type="ARBA" id="ARBA00004123"/>
    </source>
</evidence>
<dbReference type="Proteomes" id="UP000816034">
    <property type="component" value="Unassembled WGS sequence"/>
</dbReference>
<gene>
    <name evidence="8" type="ORF">C9374_009113</name>
</gene>
<dbReference type="SMART" id="SM00761">
    <property type="entry name" value="HDAC_interact"/>
    <property type="match status" value="1"/>
</dbReference>
<feature type="compositionally biased region" description="Polar residues" evidence="6">
    <location>
        <begin position="1024"/>
        <end position="1042"/>
    </location>
</feature>
<evidence type="ECO:0000313" key="8">
    <source>
        <dbReference type="EMBL" id="KAG2377597.1"/>
    </source>
</evidence>
<sequence>MKRVRETSNAASSSADAQTTGEQPKTKQAKTTTPTLQQQQPTTAQAQQQQQSSTSVQDALAYLDLVKKTYASEPHVYSRFLEIMKEFKNHVIDTPGVIQKVSELFKNHSHLILGFNSFLPPGYKIVLENNDQSMNAAETQQTSPTPSNASQSIIQGKKKKRSTSPPPTAVGAPPPKSNDRSIDFDQAISYVTKIKKRFADSPQTYKAFLDILHNYQKEQTTIKKVYEQVSELFKDHQDLLGEFAQFLPMPDQSKKARKAAKKGTPPQAISGPAAISDEKKRRTARTTSKPKQHEDFEYEEPPRFFVQLRERLGDYEYNQILKCINMYTSDIIDRSSLLDMISESEALRKNADLFKKLKKLISTNSIDESLLKREKVVPTDSKSSIYGPSYRVLNKTYPEPICSERTELCNQVLNDEFVSVPAGSEESRDIQKKSQFDEIIFQCEDDRTELDIVIEQNESTIKFLAYYAEKIKNNEELAFNYEDMKDIHRASINRIYAEKGSEVLEGLRRNPAVAIPLVYRRLKQKDEEWKKARKELNRFWNDIYQKNFQKAMESQYNVFKQNEKKKLKPKEILREVKERHEYCRPMIFEFPDRKIHDDIYYLLINLTNDLTPEEVRDINMLWKDFLIPFLDLQSTDYAKSEKYDAVLKEVPEGEQPNSTPTCYFVDLFEQDIPSGDGTSAEFPPIVEQQISKHDNRYRNNVFYGNSFFMIFFRYYCALYEKLYRAKLASKRTARMRQKTVDTATILKEHDTLLEKSSFNNEKKEKEKEKVIEEMASKTNGGDHMEIDSDVNKVADDIYSQFLIVMIKFLNGLGTSQSYDDDCRKLLDHDSYAVFTFDRVFVEFQKHVYSMMTDHRDSCCEFLQLFKYEMQRVNRFLDNSYRLNAQKLVGDEVCYVLEYSKRSQKSRIDEIDPPEVDLEKMEAEEKALCYVQEFLLSSPPPELAHKNKIFLQRNKKASVDPQSIIVRNRLECKICIATFKLYFVEDTEDFLFRKSKKESKQSKQNRAERWNKICDQLFDNLPKSYGNSTPEQQPSTAMETSND</sequence>
<feature type="region of interest" description="Disordered" evidence="6">
    <location>
        <begin position="135"/>
        <end position="181"/>
    </location>
</feature>
<accession>A0AA88GHR4</accession>
<keyword evidence="4 5" id="KW-0539">Nucleus</keyword>
<keyword evidence="9" id="KW-1185">Reference proteome</keyword>
<dbReference type="Pfam" id="PF02671">
    <property type="entry name" value="PAH"/>
    <property type="match status" value="2"/>
</dbReference>
<dbReference type="PROSITE" id="PS51477">
    <property type="entry name" value="PAH"/>
    <property type="match status" value="2"/>
</dbReference>
<dbReference type="FunFam" id="1.20.1160.11:FF:000001">
    <property type="entry name" value="Paired amphipathic helix protein Sin3"/>
    <property type="match status" value="1"/>
</dbReference>
<comment type="subcellular location">
    <subcellularLocation>
        <location evidence="1 5">Nucleus</location>
    </subcellularLocation>
</comment>
<feature type="compositionally biased region" description="Basic residues" evidence="6">
    <location>
        <begin position="281"/>
        <end position="290"/>
    </location>
</feature>
<feature type="compositionally biased region" description="Polar residues" evidence="6">
    <location>
        <begin position="135"/>
        <end position="154"/>
    </location>
</feature>
<dbReference type="EMBL" id="PYSW02000037">
    <property type="protein sequence ID" value="KAG2377597.1"/>
    <property type="molecule type" value="Genomic_DNA"/>
</dbReference>
<comment type="caution">
    <text evidence="8">The sequence shown here is derived from an EMBL/GenBank/DDBJ whole genome shotgun (WGS) entry which is preliminary data.</text>
</comment>
<feature type="region of interest" description="Disordered" evidence="6">
    <location>
        <begin position="252"/>
        <end position="295"/>
    </location>
</feature>
<evidence type="ECO:0000256" key="4">
    <source>
        <dbReference type="ARBA" id="ARBA00023242"/>
    </source>
</evidence>
<dbReference type="SUPFAM" id="SSF47762">
    <property type="entry name" value="PAH2 domain"/>
    <property type="match status" value="3"/>
</dbReference>
<dbReference type="InterPro" id="IPR036600">
    <property type="entry name" value="PAH_sf"/>
</dbReference>
<keyword evidence="3" id="KW-0677">Repeat</keyword>
<dbReference type="AlphaFoldDB" id="A0AA88GHR4"/>
<dbReference type="InterPro" id="IPR013194">
    <property type="entry name" value="HDAC_interact_dom"/>
</dbReference>
<feature type="region of interest" description="Disordered" evidence="6">
    <location>
        <begin position="1"/>
        <end position="52"/>
    </location>
</feature>
<protein>
    <recommendedName>
        <fullName evidence="7">Histone deacetylase interacting domain-containing protein</fullName>
    </recommendedName>
</protein>
<dbReference type="InterPro" id="IPR039774">
    <property type="entry name" value="Sin3-like"/>
</dbReference>
<dbReference type="PANTHER" id="PTHR12346:SF0">
    <property type="entry name" value="SIN3A, ISOFORM G"/>
    <property type="match status" value="1"/>
</dbReference>
<feature type="compositionally biased region" description="Pro residues" evidence="6">
    <location>
        <begin position="164"/>
        <end position="176"/>
    </location>
</feature>
<dbReference type="GeneID" id="68101567"/>
<evidence type="ECO:0000313" key="9">
    <source>
        <dbReference type="Proteomes" id="UP000816034"/>
    </source>
</evidence>
<dbReference type="Gene3D" id="1.20.1160.11">
    <property type="entry name" value="Paired amphipathic helix"/>
    <property type="match status" value="3"/>
</dbReference>
<dbReference type="GO" id="GO:0003714">
    <property type="term" value="F:transcription corepressor activity"/>
    <property type="evidence" value="ECO:0007669"/>
    <property type="project" value="InterPro"/>
</dbReference>
<feature type="region of interest" description="Disordered" evidence="6">
    <location>
        <begin position="1020"/>
        <end position="1042"/>
    </location>
</feature>
<reference evidence="8 9" key="1">
    <citation type="journal article" date="2018" name="BMC Genomics">
        <title>The genome of Naegleria lovaniensis, the basis for a comparative approach to unravel pathogenicity factors of the human pathogenic amoeba N. fowleri.</title>
        <authorList>
            <person name="Liechti N."/>
            <person name="Schurch N."/>
            <person name="Bruggmann R."/>
            <person name="Wittwer M."/>
        </authorList>
    </citation>
    <scope>NUCLEOTIDE SEQUENCE [LARGE SCALE GENOMIC DNA]</scope>
    <source>
        <strain evidence="8 9">ATCC 30569</strain>
    </source>
</reference>
<evidence type="ECO:0000256" key="5">
    <source>
        <dbReference type="PROSITE-ProRule" id="PRU00810"/>
    </source>
</evidence>
<feature type="compositionally biased region" description="Polar residues" evidence="6">
    <location>
        <begin position="7"/>
        <end position="22"/>
    </location>
</feature>
<dbReference type="FunFam" id="1.20.1160.11:FF:000003">
    <property type="entry name" value="Paired amphipathic helix SIN3-like protein"/>
    <property type="match status" value="1"/>
</dbReference>
<dbReference type="PANTHER" id="PTHR12346">
    <property type="entry name" value="SIN3B-RELATED"/>
    <property type="match status" value="1"/>
</dbReference>
<dbReference type="GO" id="GO:0000122">
    <property type="term" value="P:negative regulation of transcription by RNA polymerase II"/>
    <property type="evidence" value="ECO:0007669"/>
    <property type="project" value="TreeGrafter"/>
</dbReference>
<feature type="domain" description="Histone deacetylase interacting" evidence="7">
    <location>
        <begin position="382"/>
        <end position="479"/>
    </location>
</feature>
<dbReference type="GO" id="GO:0000118">
    <property type="term" value="C:histone deacetylase complex"/>
    <property type="evidence" value="ECO:0007669"/>
    <property type="project" value="TreeGrafter"/>
</dbReference>
<dbReference type="InterPro" id="IPR003822">
    <property type="entry name" value="PAH"/>
</dbReference>
<feature type="compositionally biased region" description="Low complexity" evidence="6">
    <location>
        <begin position="29"/>
        <end position="52"/>
    </location>
</feature>
<evidence type="ECO:0000256" key="2">
    <source>
        <dbReference type="ARBA" id="ARBA00022491"/>
    </source>
</evidence>
<dbReference type="RefSeq" id="XP_044544859.1">
    <property type="nucleotide sequence ID" value="XM_044699265.1"/>
</dbReference>
<evidence type="ECO:0000259" key="7">
    <source>
        <dbReference type="SMART" id="SM00761"/>
    </source>
</evidence>
<evidence type="ECO:0000256" key="3">
    <source>
        <dbReference type="ARBA" id="ARBA00022737"/>
    </source>
</evidence>
<proteinExistence type="predicted"/>
<dbReference type="InterPro" id="IPR031693">
    <property type="entry name" value="Sin3_C"/>
</dbReference>
<dbReference type="Pfam" id="PF08295">
    <property type="entry name" value="Sin3_corepress"/>
    <property type="match status" value="1"/>
</dbReference>
<keyword evidence="2" id="KW-0678">Repressor</keyword>
<evidence type="ECO:0000256" key="6">
    <source>
        <dbReference type="SAM" id="MobiDB-lite"/>
    </source>
</evidence>
<organism evidence="8 9">
    <name type="scientific">Naegleria lovaniensis</name>
    <name type="common">Amoeba</name>
    <dbReference type="NCBI Taxonomy" id="51637"/>
    <lineage>
        <taxon>Eukaryota</taxon>
        <taxon>Discoba</taxon>
        <taxon>Heterolobosea</taxon>
        <taxon>Tetramitia</taxon>
        <taxon>Eutetramitia</taxon>
        <taxon>Vahlkampfiidae</taxon>
        <taxon>Naegleria</taxon>
    </lineage>
</organism>